<comment type="caution">
    <text evidence="6">The sequence shown here is derived from an EMBL/GenBank/DDBJ whole genome shotgun (WGS) entry which is preliminary data.</text>
</comment>
<sequence length="205" mass="22649">MTTEQTRPRGRPRDPEIEDAVLRATMHRLVTDGYTRMSLADIASDAGTTRPTLYRRWPGKAELVSAVLAYAWRERRASMPEPDLSQGPEEAVRALVRWLHAPAHPTSAEVDLIGALFTETKHHPELGALCRDQWLLPRKQHLAALLTTLRDEGALRADLDVDMAVSVLLGCGVGHRVYHGSLPEGFADQVVDLLWPALARPALSG</sequence>
<protein>
    <submittedName>
        <fullName evidence="6">AcrR family transcriptional regulator</fullName>
    </submittedName>
</protein>
<dbReference type="InterPro" id="IPR009057">
    <property type="entry name" value="Homeodomain-like_sf"/>
</dbReference>
<evidence type="ECO:0000259" key="5">
    <source>
        <dbReference type="PROSITE" id="PS50977"/>
    </source>
</evidence>
<feature type="DNA-binding region" description="H-T-H motif" evidence="4">
    <location>
        <begin position="38"/>
        <end position="57"/>
    </location>
</feature>
<reference evidence="6 7" key="1">
    <citation type="submission" date="2021-03" db="EMBL/GenBank/DDBJ databases">
        <title>Sequencing the genomes of 1000 actinobacteria strains.</title>
        <authorList>
            <person name="Klenk H.-P."/>
        </authorList>
    </citation>
    <scope>NUCLEOTIDE SEQUENCE [LARGE SCALE GENOMIC DNA]</scope>
    <source>
        <strain evidence="6 7">DSM 44580</strain>
    </source>
</reference>
<dbReference type="SUPFAM" id="SSF46689">
    <property type="entry name" value="Homeodomain-like"/>
    <property type="match status" value="1"/>
</dbReference>
<proteinExistence type="predicted"/>
<keyword evidence="1" id="KW-0805">Transcription regulation</keyword>
<evidence type="ECO:0000256" key="1">
    <source>
        <dbReference type="ARBA" id="ARBA00023015"/>
    </source>
</evidence>
<evidence type="ECO:0000256" key="2">
    <source>
        <dbReference type="ARBA" id="ARBA00023125"/>
    </source>
</evidence>
<name>A0ABS5A8G6_9PSEU</name>
<dbReference type="Gene3D" id="1.10.10.60">
    <property type="entry name" value="Homeodomain-like"/>
    <property type="match status" value="1"/>
</dbReference>
<dbReference type="Pfam" id="PF16859">
    <property type="entry name" value="TetR_C_11"/>
    <property type="match status" value="1"/>
</dbReference>
<evidence type="ECO:0000313" key="7">
    <source>
        <dbReference type="Proteomes" id="UP001519363"/>
    </source>
</evidence>
<dbReference type="RefSeq" id="WP_086782092.1">
    <property type="nucleotide sequence ID" value="NZ_JAGIOO010000001.1"/>
</dbReference>
<dbReference type="Proteomes" id="UP001519363">
    <property type="component" value="Unassembled WGS sequence"/>
</dbReference>
<dbReference type="InterPro" id="IPR036271">
    <property type="entry name" value="Tet_transcr_reg_TetR-rel_C_sf"/>
</dbReference>
<keyword evidence="2 4" id="KW-0238">DNA-binding</keyword>
<gene>
    <name evidence="6" type="ORF">JOF53_000857</name>
</gene>
<dbReference type="Pfam" id="PF00440">
    <property type="entry name" value="TetR_N"/>
    <property type="match status" value="1"/>
</dbReference>
<dbReference type="InterPro" id="IPR011075">
    <property type="entry name" value="TetR_C"/>
</dbReference>
<dbReference type="InterPro" id="IPR050109">
    <property type="entry name" value="HTH-type_TetR-like_transc_reg"/>
</dbReference>
<keyword evidence="3" id="KW-0804">Transcription</keyword>
<organism evidence="6 7">
    <name type="scientific">Crossiella equi</name>
    <dbReference type="NCBI Taxonomy" id="130796"/>
    <lineage>
        <taxon>Bacteria</taxon>
        <taxon>Bacillati</taxon>
        <taxon>Actinomycetota</taxon>
        <taxon>Actinomycetes</taxon>
        <taxon>Pseudonocardiales</taxon>
        <taxon>Pseudonocardiaceae</taxon>
        <taxon>Crossiella</taxon>
    </lineage>
</organism>
<dbReference type="PANTHER" id="PTHR30055">
    <property type="entry name" value="HTH-TYPE TRANSCRIPTIONAL REGULATOR RUTR"/>
    <property type="match status" value="1"/>
</dbReference>
<dbReference type="SUPFAM" id="SSF48498">
    <property type="entry name" value="Tetracyclin repressor-like, C-terminal domain"/>
    <property type="match status" value="1"/>
</dbReference>
<accession>A0ABS5A8G6</accession>
<feature type="domain" description="HTH tetR-type" evidence="5">
    <location>
        <begin position="15"/>
        <end position="75"/>
    </location>
</feature>
<dbReference type="Gene3D" id="1.10.357.10">
    <property type="entry name" value="Tetracycline Repressor, domain 2"/>
    <property type="match status" value="1"/>
</dbReference>
<dbReference type="PROSITE" id="PS50977">
    <property type="entry name" value="HTH_TETR_2"/>
    <property type="match status" value="1"/>
</dbReference>
<dbReference type="InterPro" id="IPR001647">
    <property type="entry name" value="HTH_TetR"/>
</dbReference>
<evidence type="ECO:0000256" key="4">
    <source>
        <dbReference type="PROSITE-ProRule" id="PRU00335"/>
    </source>
</evidence>
<dbReference type="EMBL" id="JAGIOO010000001">
    <property type="protein sequence ID" value="MBP2471985.1"/>
    <property type="molecule type" value="Genomic_DNA"/>
</dbReference>
<dbReference type="PANTHER" id="PTHR30055:SF148">
    <property type="entry name" value="TETR-FAMILY TRANSCRIPTIONAL REGULATOR"/>
    <property type="match status" value="1"/>
</dbReference>
<keyword evidence="7" id="KW-1185">Reference proteome</keyword>
<evidence type="ECO:0000313" key="6">
    <source>
        <dbReference type="EMBL" id="MBP2471985.1"/>
    </source>
</evidence>
<evidence type="ECO:0000256" key="3">
    <source>
        <dbReference type="ARBA" id="ARBA00023163"/>
    </source>
</evidence>